<dbReference type="CDD" id="cd03789">
    <property type="entry name" value="GT9_LPS_heptosyltransferase"/>
    <property type="match status" value="1"/>
</dbReference>
<keyword evidence="2 3" id="KW-0808">Transferase</keyword>
<dbReference type="PANTHER" id="PTHR30160">
    <property type="entry name" value="TETRAACYLDISACCHARIDE 4'-KINASE-RELATED"/>
    <property type="match status" value="1"/>
</dbReference>
<dbReference type="PANTHER" id="PTHR30160:SF1">
    <property type="entry name" value="LIPOPOLYSACCHARIDE 1,2-N-ACETYLGLUCOSAMINETRANSFERASE-RELATED"/>
    <property type="match status" value="1"/>
</dbReference>
<evidence type="ECO:0000256" key="1">
    <source>
        <dbReference type="ARBA" id="ARBA00022676"/>
    </source>
</evidence>
<evidence type="ECO:0000313" key="3">
    <source>
        <dbReference type="EMBL" id="OBQ54015.1"/>
    </source>
</evidence>
<dbReference type="InterPro" id="IPR051199">
    <property type="entry name" value="LPS_LOS_Heptosyltrfase"/>
</dbReference>
<evidence type="ECO:0000256" key="2">
    <source>
        <dbReference type="ARBA" id="ARBA00022679"/>
    </source>
</evidence>
<reference evidence="3 4" key="1">
    <citation type="submission" date="2015-01" db="EMBL/GenBank/DDBJ databases">
        <title>Desulfovibrio sp. JC271 draft genome sequence.</title>
        <authorList>
            <person name="Shivani Y."/>
            <person name="Subhash Y."/>
            <person name="Sasikala C."/>
            <person name="Ramana C.V."/>
        </authorList>
    </citation>
    <scope>NUCLEOTIDE SEQUENCE [LARGE SCALE GENOMIC DNA]</scope>
    <source>
        <strain evidence="3 4">JC271</strain>
    </source>
</reference>
<dbReference type="OrthoDB" id="9760688at2"/>
<accession>A0A1B7XFG8</accession>
<name>A0A1B7XFG8_9BACT</name>
<dbReference type="InterPro" id="IPR002201">
    <property type="entry name" value="Glyco_trans_9"/>
</dbReference>
<dbReference type="Pfam" id="PF01075">
    <property type="entry name" value="Glyco_transf_9"/>
    <property type="match status" value="1"/>
</dbReference>
<dbReference type="PATRIC" id="fig|1560234.3.peg.3156"/>
<keyword evidence="4" id="KW-1185">Reference proteome</keyword>
<sequence>MGRIGIWNTAFLGDAVLTLPLIRTVKAAFPDSPVDFYVRKGVESLFSAQPELDNVYAYDKRGSQKSIFAAMSYGRELAKKKYSLWISAHTSLRSGVIARWTSAHTRIGYNRPLFNNWLYTTTVDRKFSELEEIDRLMQLVKPLSITDTLEWPEMVLPQAGYDEADAFWEKHITAPVLGVHPGSVWATKRWPAEYYSEVVAKAIDAGAQVMVFAGPGEESMAQEVITKSGVEDSDRLIDLSGALTLVNLAAFLNKLNCYVTNDSGPMHIAWAQRTPVTAIFGPTVRELGFYPRGESSTVLETSLECRPCGLHGPKTCPEGHFKCMHSITPEMVWADASKKLFTT</sequence>
<comment type="caution">
    <text evidence="3">The sequence shown here is derived from an EMBL/GenBank/DDBJ whole genome shotgun (WGS) entry which is preliminary data.</text>
</comment>
<dbReference type="SUPFAM" id="SSF53756">
    <property type="entry name" value="UDP-Glycosyltransferase/glycogen phosphorylase"/>
    <property type="match status" value="1"/>
</dbReference>
<dbReference type="GO" id="GO:0008713">
    <property type="term" value="F:ADP-heptose-lipopolysaccharide heptosyltransferase activity"/>
    <property type="evidence" value="ECO:0007669"/>
    <property type="project" value="TreeGrafter"/>
</dbReference>
<dbReference type="STRING" id="1560234.SP90_05915"/>
<dbReference type="Gene3D" id="3.40.50.2000">
    <property type="entry name" value="Glycogen Phosphorylase B"/>
    <property type="match status" value="2"/>
</dbReference>
<evidence type="ECO:0000313" key="4">
    <source>
        <dbReference type="Proteomes" id="UP000091979"/>
    </source>
</evidence>
<dbReference type="EMBL" id="JXMS01000008">
    <property type="protein sequence ID" value="OBQ54015.1"/>
    <property type="molecule type" value="Genomic_DNA"/>
</dbReference>
<protein>
    <submittedName>
        <fullName evidence="3">Heptosyltransferase</fullName>
    </submittedName>
</protein>
<dbReference type="GO" id="GO:0009244">
    <property type="term" value="P:lipopolysaccharide core region biosynthetic process"/>
    <property type="evidence" value="ECO:0007669"/>
    <property type="project" value="TreeGrafter"/>
</dbReference>
<dbReference type="RefSeq" id="WP_066853563.1">
    <property type="nucleotide sequence ID" value="NZ_JXMS01000008.1"/>
</dbReference>
<gene>
    <name evidence="3" type="ORF">SP90_05915</name>
</gene>
<dbReference type="AlphaFoldDB" id="A0A1B7XFG8"/>
<keyword evidence="1" id="KW-0328">Glycosyltransferase</keyword>
<proteinExistence type="predicted"/>
<dbReference type="Proteomes" id="UP000091979">
    <property type="component" value="Unassembled WGS sequence"/>
</dbReference>
<dbReference type="GO" id="GO:0005829">
    <property type="term" value="C:cytosol"/>
    <property type="evidence" value="ECO:0007669"/>
    <property type="project" value="TreeGrafter"/>
</dbReference>
<organism evidence="3 4">
    <name type="scientific">Halodesulfovibrio spirochaetisodalis</name>
    <dbReference type="NCBI Taxonomy" id="1560234"/>
    <lineage>
        <taxon>Bacteria</taxon>
        <taxon>Pseudomonadati</taxon>
        <taxon>Thermodesulfobacteriota</taxon>
        <taxon>Desulfovibrionia</taxon>
        <taxon>Desulfovibrionales</taxon>
        <taxon>Desulfovibrionaceae</taxon>
        <taxon>Halodesulfovibrio</taxon>
    </lineage>
</organism>